<keyword evidence="2" id="KW-1185">Reference proteome</keyword>
<evidence type="ECO:0000313" key="1">
    <source>
        <dbReference type="EMBL" id="GBP06240.1"/>
    </source>
</evidence>
<gene>
    <name evidence="1" type="ORF">EVAR_3588_1</name>
</gene>
<sequence>MQRDPSLGKCLWFRFRSDNALTIGGSSQRVRHRPGRRRTRRKNTADRVVPVVLPVPLQQRLARFIVFLCEGPLKIVQRFLYAVCRTKEGTGASRAAAFTATTKRIINMRSLTWGTV</sequence>
<dbReference type="AlphaFoldDB" id="A0A4C1SY98"/>
<evidence type="ECO:0000313" key="2">
    <source>
        <dbReference type="Proteomes" id="UP000299102"/>
    </source>
</evidence>
<accession>A0A4C1SY98</accession>
<proteinExistence type="predicted"/>
<dbReference type="EMBL" id="BGZK01000021">
    <property type="protein sequence ID" value="GBP06240.1"/>
    <property type="molecule type" value="Genomic_DNA"/>
</dbReference>
<dbReference type="Proteomes" id="UP000299102">
    <property type="component" value="Unassembled WGS sequence"/>
</dbReference>
<organism evidence="1 2">
    <name type="scientific">Eumeta variegata</name>
    <name type="common">Bagworm moth</name>
    <name type="synonym">Eumeta japonica</name>
    <dbReference type="NCBI Taxonomy" id="151549"/>
    <lineage>
        <taxon>Eukaryota</taxon>
        <taxon>Metazoa</taxon>
        <taxon>Ecdysozoa</taxon>
        <taxon>Arthropoda</taxon>
        <taxon>Hexapoda</taxon>
        <taxon>Insecta</taxon>
        <taxon>Pterygota</taxon>
        <taxon>Neoptera</taxon>
        <taxon>Endopterygota</taxon>
        <taxon>Lepidoptera</taxon>
        <taxon>Glossata</taxon>
        <taxon>Ditrysia</taxon>
        <taxon>Tineoidea</taxon>
        <taxon>Psychidae</taxon>
        <taxon>Oiketicinae</taxon>
        <taxon>Eumeta</taxon>
    </lineage>
</organism>
<protein>
    <submittedName>
        <fullName evidence="1">Uncharacterized protein</fullName>
    </submittedName>
</protein>
<reference evidence="1 2" key="1">
    <citation type="journal article" date="2019" name="Commun. Biol.">
        <title>The bagworm genome reveals a unique fibroin gene that provides high tensile strength.</title>
        <authorList>
            <person name="Kono N."/>
            <person name="Nakamura H."/>
            <person name="Ohtoshi R."/>
            <person name="Tomita M."/>
            <person name="Numata K."/>
            <person name="Arakawa K."/>
        </authorList>
    </citation>
    <scope>NUCLEOTIDE SEQUENCE [LARGE SCALE GENOMIC DNA]</scope>
</reference>
<name>A0A4C1SY98_EUMVA</name>
<comment type="caution">
    <text evidence="1">The sequence shown here is derived from an EMBL/GenBank/DDBJ whole genome shotgun (WGS) entry which is preliminary data.</text>
</comment>